<comment type="caution">
    <text evidence="1">The sequence shown here is derived from an EMBL/GenBank/DDBJ whole genome shotgun (WGS) entry which is preliminary data.</text>
</comment>
<sequence length="100" mass="12033">AWQFKVPVGYLRRRMKGIKTKKDVIATNTKLSRPEEAALCRYIDRLDAINLHIQREMIHNTTNLILKVKLTLKLCLTYPYQLPRFMTYTNLHNYHYRRDP</sequence>
<evidence type="ECO:0000313" key="1">
    <source>
        <dbReference type="EMBL" id="KAK3934571.1"/>
    </source>
</evidence>
<name>A0AAN6MX95_9PEZI</name>
<gene>
    <name evidence="1" type="ORF">QBC46DRAFT_273516</name>
</gene>
<dbReference type="Proteomes" id="UP001303473">
    <property type="component" value="Unassembled WGS sequence"/>
</dbReference>
<dbReference type="AlphaFoldDB" id="A0AAN6MX95"/>
<proteinExistence type="predicted"/>
<feature type="non-terminal residue" evidence="1">
    <location>
        <position position="1"/>
    </location>
</feature>
<reference evidence="2" key="1">
    <citation type="journal article" date="2023" name="Mol. Phylogenet. Evol.">
        <title>Genome-scale phylogeny and comparative genomics of the fungal order Sordariales.</title>
        <authorList>
            <person name="Hensen N."/>
            <person name="Bonometti L."/>
            <person name="Westerberg I."/>
            <person name="Brannstrom I.O."/>
            <person name="Guillou S."/>
            <person name="Cros-Aarteil S."/>
            <person name="Calhoun S."/>
            <person name="Haridas S."/>
            <person name="Kuo A."/>
            <person name="Mondo S."/>
            <person name="Pangilinan J."/>
            <person name="Riley R."/>
            <person name="LaButti K."/>
            <person name="Andreopoulos B."/>
            <person name="Lipzen A."/>
            <person name="Chen C."/>
            <person name="Yan M."/>
            <person name="Daum C."/>
            <person name="Ng V."/>
            <person name="Clum A."/>
            <person name="Steindorff A."/>
            <person name="Ohm R.A."/>
            <person name="Martin F."/>
            <person name="Silar P."/>
            <person name="Natvig D.O."/>
            <person name="Lalanne C."/>
            <person name="Gautier V."/>
            <person name="Ament-Velasquez S.L."/>
            <person name="Kruys A."/>
            <person name="Hutchinson M.I."/>
            <person name="Powell A.J."/>
            <person name="Barry K."/>
            <person name="Miller A.N."/>
            <person name="Grigoriev I.V."/>
            <person name="Debuchy R."/>
            <person name="Gladieux P."/>
            <person name="Hiltunen Thoren M."/>
            <person name="Johannesson H."/>
        </authorList>
    </citation>
    <scope>NUCLEOTIDE SEQUENCE [LARGE SCALE GENOMIC DNA]</scope>
    <source>
        <strain evidence="2">CBS 340.73</strain>
    </source>
</reference>
<dbReference type="EMBL" id="MU853977">
    <property type="protein sequence ID" value="KAK3934571.1"/>
    <property type="molecule type" value="Genomic_DNA"/>
</dbReference>
<protein>
    <submittedName>
        <fullName evidence="1">Uncharacterized protein</fullName>
    </submittedName>
</protein>
<accession>A0AAN6MX95</accession>
<evidence type="ECO:0000313" key="2">
    <source>
        <dbReference type="Proteomes" id="UP001303473"/>
    </source>
</evidence>
<organism evidence="1 2">
    <name type="scientific">Diplogelasinospora grovesii</name>
    <dbReference type="NCBI Taxonomy" id="303347"/>
    <lineage>
        <taxon>Eukaryota</taxon>
        <taxon>Fungi</taxon>
        <taxon>Dikarya</taxon>
        <taxon>Ascomycota</taxon>
        <taxon>Pezizomycotina</taxon>
        <taxon>Sordariomycetes</taxon>
        <taxon>Sordariomycetidae</taxon>
        <taxon>Sordariales</taxon>
        <taxon>Diplogelasinosporaceae</taxon>
        <taxon>Diplogelasinospora</taxon>
    </lineage>
</organism>
<keyword evidence="2" id="KW-1185">Reference proteome</keyword>